<comment type="similarity">
    <text evidence="1">Belongs to the class-II aminoacyl-tRNA synthetase family.</text>
</comment>
<evidence type="ECO:0000313" key="9">
    <source>
        <dbReference type="EMBL" id="MFB9840591.1"/>
    </source>
</evidence>
<protein>
    <recommendedName>
        <fullName evidence="2">glycine--tRNA ligase</fullName>
        <ecNumber evidence="2">6.1.1.14</ecNumber>
    </recommendedName>
</protein>
<dbReference type="PANTHER" id="PTHR30075">
    <property type="entry name" value="GLYCYL-TRNA SYNTHETASE"/>
    <property type="match status" value="1"/>
</dbReference>
<dbReference type="EC" id="6.1.1.14" evidence="2"/>
<evidence type="ECO:0000256" key="5">
    <source>
        <dbReference type="ARBA" id="ARBA00022840"/>
    </source>
</evidence>
<proteinExistence type="inferred from homology"/>
<keyword evidence="3 9" id="KW-0436">Ligase</keyword>
<evidence type="ECO:0000256" key="3">
    <source>
        <dbReference type="ARBA" id="ARBA00022598"/>
    </source>
</evidence>
<dbReference type="InterPro" id="IPR006194">
    <property type="entry name" value="Gly-tRNA-synth_heterodimer"/>
</dbReference>
<dbReference type="PANTHER" id="PTHR30075:SF2">
    <property type="entry name" value="GLYCINE--TRNA LIGASE, CHLOROPLASTIC_MITOCHONDRIAL 2"/>
    <property type="match status" value="1"/>
</dbReference>
<accession>A0ABV5YZT6</accession>
<feature type="non-terminal residue" evidence="9">
    <location>
        <position position="288"/>
    </location>
</feature>
<dbReference type="GO" id="GO:0004820">
    <property type="term" value="F:glycine-tRNA ligase activity"/>
    <property type="evidence" value="ECO:0007669"/>
    <property type="project" value="UniProtKB-EC"/>
</dbReference>
<dbReference type="Proteomes" id="UP001589627">
    <property type="component" value="Unassembled WGS sequence"/>
</dbReference>
<comment type="caution">
    <text evidence="9">The sequence shown here is derived from an EMBL/GenBank/DDBJ whole genome shotgun (WGS) entry which is preliminary data.</text>
</comment>
<dbReference type="PROSITE" id="PS50861">
    <property type="entry name" value="AA_TRNA_LIGASE_II_GLYAB"/>
    <property type="match status" value="1"/>
</dbReference>
<dbReference type="SUPFAM" id="SSF109604">
    <property type="entry name" value="HD-domain/PDEase-like"/>
    <property type="match status" value="1"/>
</dbReference>
<evidence type="ECO:0000256" key="6">
    <source>
        <dbReference type="ARBA" id="ARBA00022917"/>
    </source>
</evidence>
<dbReference type="InterPro" id="IPR015944">
    <property type="entry name" value="Gly-tRNA-synth_bsu"/>
</dbReference>
<dbReference type="PRINTS" id="PR01045">
    <property type="entry name" value="TRNASYNTHGB"/>
</dbReference>
<keyword evidence="4" id="KW-0547">Nucleotide-binding</keyword>
<evidence type="ECO:0000256" key="1">
    <source>
        <dbReference type="ARBA" id="ARBA00008226"/>
    </source>
</evidence>
<evidence type="ECO:0000313" key="10">
    <source>
        <dbReference type="Proteomes" id="UP001589627"/>
    </source>
</evidence>
<organism evidence="9 10">
    <name type="scientific">Actinoallomurus acaciae</name>
    <dbReference type="NCBI Taxonomy" id="502577"/>
    <lineage>
        <taxon>Bacteria</taxon>
        <taxon>Bacillati</taxon>
        <taxon>Actinomycetota</taxon>
        <taxon>Actinomycetes</taxon>
        <taxon>Streptosporangiales</taxon>
        <taxon>Thermomonosporaceae</taxon>
        <taxon>Actinoallomurus</taxon>
    </lineage>
</organism>
<evidence type="ECO:0000256" key="8">
    <source>
        <dbReference type="ARBA" id="ARBA00047937"/>
    </source>
</evidence>
<dbReference type="RefSeq" id="WP_378213826.1">
    <property type="nucleotide sequence ID" value="NZ_JBHLZP010001182.1"/>
</dbReference>
<feature type="non-terminal residue" evidence="9">
    <location>
        <position position="1"/>
    </location>
</feature>
<dbReference type="EMBL" id="JBHLZP010001182">
    <property type="protein sequence ID" value="MFB9840591.1"/>
    <property type="molecule type" value="Genomic_DNA"/>
</dbReference>
<keyword evidence="6" id="KW-0648">Protein biosynthesis</keyword>
<keyword evidence="7" id="KW-0030">Aminoacyl-tRNA synthetase</keyword>
<dbReference type="Pfam" id="PF02092">
    <property type="entry name" value="tRNA_synt_2f"/>
    <property type="match status" value="1"/>
</dbReference>
<evidence type="ECO:0000256" key="4">
    <source>
        <dbReference type="ARBA" id="ARBA00022741"/>
    </source>
</evidence>
<gene>
    <name evidence="9" type="ORF">ACFFNX_51465</name>
</gene>
<name>A0ABV5YZT6_9ACTN</name>
<evidence type="ECO:0000256" key="2">
    <source>
        <dbReference type="ARBA" id="ARBA00012829"/>
    </source>
</evidence>
<sequence length="288" mass="30695">TRVHRTADEPVVQVAEADRFLDTLRAHDVEPDARVRMRRIAEAAAELAASAGGVPDETVLPEVVNLVEEPVALLGSFDERYLDLPAEVLTTVMRKHQRYLPVSAAGRLLPHFVTVANGACDLGVVRAGNEAVLRARFEDAAFFFAADLRTPPEEMTAGLAALTFEERLGSMADRAGRIRSIALTLADRAGLSDQERATLERAARLAKFDLASHMVIELSSLAGTMAGEYARRAGEPEPVAEVLMEMELPRSSGDALPVSLGGALLAHAARLDLHAALFGVGAAPTGSS</sequence>
<evidence type="ECO:0000256" key="7">
    <source>
        <dbReference type="ARBA" id="ARBA00023146"/>
    </source>
</evidence>
<reference evidence="9 10" key="1">
    <citation type="submission" date="2024-09" db="EMBL/GenBank/DDBJ databases">
        <authorList>
            <person name="Sun Q."/>
            <person name="Mori K."/>
        </authorList>
    </citation>
    <scope>NUCLEOTIDE SEQUENCE [LARGE SCALE GENOMIC DNA]</scope>
    <source>
        <strain evidence="9 10">TBRC 0563</strain>
    </source>
</reference>
<comment type="catalytic activity">
    <reaction evidence="8">
        <text>tRNA(Gly) + glycine + ATP = glycyl-tRNA(Gly) + AMP + diphosphate</text>
        <dbReference type="Rhea" id="RHEA:16013"/>
        <dbReference type="Rhea" id="RHEA-COMP:9664"/>
        <dbReference type="Rhea" id="RHEA-COMP:9683"/>
        <dbReference type="ChEBI" id="CHEBI:30616"/>
        <dbReference type="ChEBI" id="CHEBI:33019"/>
        <dbReference type="ChEBI" id="CHEBI:57305"/>
        <dbReference type="ChEBI" id="CHEBI:78442"/>
        <dbReference type="ChEBI" id="CHEBI:78522"/>
        <dbReference type="ChEBI" id="CHEBI:456215"/>
        <dbReference type="EC" id="6.1.1.14"/>
    </reaction>
</comment>
<keyword evidence="10" id="KW-1185">Reference proteome</keyword>
<keyword evidence="5" id="KW-0067">ATP-binding</keyword>